<evidence type="ECO:0000313" key="4">
    <source>
        <dbReference type="Proteomes" id="UP000250088"/>
    </source>
</evidence>
<dbReference type="Proteomes" id="UP000250088">
    <property type="component" value="Chromosome"/>
</dbReference>
<name>A0A2Z2HUF2_9EURY</name>
<feature type="domain" description="DUF7282" evidence="2">
    <location>
        <begin position="574"/>
        <end position="687"/>
    </location>
</feature>
<accession>A0A2Z2HUF2</accession>
<dbReference type="InterPro" id="IPR013783">
    <property type="entry name" value="Ig-like_fold"/>
</dbReference>
<feature type="compositionally biased region" description="Acidic residues" evidence="1">
    <location>
        <begin position="35"/>
        <end position="66"/>
    </location>
</feature>
<dbReference type="OrthoDB" id="325633at2157"/>
<sequence length="1474" mass="154893">MNRRTLVVASIALVMATSMIALPLLGGGFGGLGGEETDSGEDDDSSAFEAVDDGAEEGVEETEDGDSSPLDLVSMSTAAAESGDGDGGSDDDAASDDVLASLDGGDAVAQLEDDEATVVEDGVDDGIELAQSQGVEVTQEQRAAALEGASVAAEQHQEASSEQIQQATAGAVYGAVMQEQRVEVEQIQSVVVGATDGALAQHQTAEASQIQHAAWGATHGAIAQEQHVTVEQLQFASFGGAAGAASAAGEYDVDHKPTIQEAAQGASYGVLEQYQRITAEQRQQVTVEHVQYAAAGASAGAVEGTTEAALEQDQRIEVEQYQEVDLKQVQKAAKGAGAGALVQRQDVTVEQTQSAAWGASSGALKQVQSIDIEQIQRVTTGQIQEAARGAATGSITQSQEASVEQIQAAADGAAHGTLIQRQEVSISQVQYAAIGAAEGAVETAIQEQVVEIEQIQAAAWGAGEGAVTQTQVVEVTQVQSLAHGGAAGALTQHQEATVEQTQIAALSACEETARVIQEQRVSITQIQTISSEIAGDAAAYAVAEETTDRIEISQYVEIEVVQIVEQVDELEGTASITFSDQESDGDSVVVDSVDLSEGGFVAVYGGVAADVDPADLRGASGYLEPGEHEDVEIDLDEPLAESGPMVAAVHHDTTDDETFQYAETDGTEDEPYVTAAGAPVVDGAFITVADPEPEPETTLEVADQEGDGETLLIDEANASVDYVVSTEYDGDRVDSETMAADDALEAFELELDPPLEDDATVDVSVRDAETDDELASETIEYTLEEEPEPPEPEATLEVADQEGEGDLLFFDEASATVDYFVTVTDEGGDGERIGENGPYTGDETIGGVAVPLDPPLEDDATLEVAVVDAADDEVLASETIEYTLEEDPEPPEPEATLEVSDQDGDGESVVVDEASATEPYALSVTDEDGEQLGLSIPFSADETVENESIGLDPALEDDSTLEVSVVSIDGLDDPDETDDLDGDEPVLASETIEYTIDPTPPAYDVEFVTCQQATITGEFEDGDWVIVATGFYESGGFGNTMGEYGVNVGEDVEAPFEGTITFEVGEEFTVTETGEGATVEVPPGDFGAAITGIVSPESTPGEIDHPNPDASDCIAEVRPELPDIGVEEIESTDDGFDVTFEYDNPNDAALLVDSTLVEGTTDDEPIDELEPGQDEFTVAWTPETDDEQLVWAVDMSLYDYDEILYAATPPAGEIDPEDPAEFAVEIVDAPTELEQGEDLEVEAEIENVGGEEGTQEIVLGVADEDRDVLEVTLEPEATETVTLSTETDDLEPGEYPVTVASEDDEDETTVTILPVEAEGEFTIFDLSGPSTGVAGEGVTIAATITNEGDGTDEQAVTYSVDDEPVDEETIELEPGEFEVLTFSTTLPEGVSTHTVATDDDEASLTIEATTVPGVDDALEDDEDPEVPEPEPEEPEPEVPEPEPEEPEPEPDDDDQIEDDADDGEPEEIEPPAAD</sequence>
<evidence type="ECO:0000256" key="1">
    <source>
        <dbReference type="SAM" id="MobiDB-lite"/>
    </source>
</evidence>
<evidence type="ECO:0000259" key="2">
    <source>
        <dbReference type="Pfam" id="PF23951"/>
    </source>
</evidence>
<feature type="compositionally biased region" description="Acidic residues" evidence="1">
    <location>
        <begin position="83"/>
        <end position="95"/>
    </location>
</feature>
<keyword evidence="4" id="KW-1185">Reference proteome</keyword>
<dbReference type="GeneID" id="32892819"/>
<evidence type="ECO:0000313" key="3">
    <source>
        <dbReference type="EMBL" id="ARS88654.1"/>
    </source>
</evidence>
<feature type="region of interest" description="Disordered" evidence="1">
    <location>
        <begin position="1387"/>
        <end position="1474"/>
    </location>
</feature>
<feature type="region of interest" description="Disordered" evidence="1">
    <location>
        <begin position="883"/>
        <end position="904"/>
    </location>
</feature>
<dbReference type="RefSeq" id="WP_086887037.1">
    <property type="nucleotide sequence ID" value="NZ_CP019893.1"/>
</dbReference>
<proteinExistence type="predicted"/>
<dbReference type="Gene3D" id="2.60.40.10">
    <property type="entry name" value="Immunoglobulins"/>
    <property type="match status" value="1"/>
</dbReference>
<feature type="region of interest" description="Disordered" evidence="1">
    <location>
        <begin position="33"/>
        <end position="98"/>
    </location>
</feature>
<gene>
    <name evidence="3" type="ORF">B1756_02030</name>
</gene>
<reference evidence="4" key="1">
    <citation type="submission" date="2017-02" db="EMBL/GenBank/DDBJ databases">
        <title>Natronthermophilus aegyptiacus gen. nov.,sp. nov., an aerobic, extremely halophilic alkalithermophilic archaeon isolated from the athalassohaline Wadi An Natrun, Egypt.</title>
        <authorList>
            <person name="Zhao B."/>
        </authorList>
    </citation>
    <scope>NUCLEOTIDE SEQUENCE [LARGE SCALE GENOMIC DNA]</scope>
    <source>
        <strain evidence="4">JW/NM-HA 15</strain>
    </source>
</reference>
<dbReference type="Pfam" id="PF23951">
    <property type="entry name" value="DUF7282"/>
    <property type="match status" value="1"/>
</dbReference>
<organism evidence="3 4">
    <name type="scientific">Natrarchaeobaculum aegyptiacum</name>
    <dbReference type="NCBI Taxonomy" id="745377"/>
    <lineage>
        <taxon>Archaea</taxon>
        <taxon>Methanobacteriati</taxon>
        <taxon>Methanobacteriota</taxon>
        <taxon>Stenosarchaea group</taxon>
        <taxon>Halobacteria</taxon>
        <taxon>Halobacteriales</taxon>
        <taxon>Natrialbaceae</taxon>
        <taxon>Natrarchaeobaculum</taxon>
    </lineage>
</organism>
<dbReference type="EMBL" id="CP019893">
    <property type="protein sequence ID" value="ARS88654.1"/>
    <property type="molecule type" value="Genomic_DNA"/>
</dbReference>
<feature type="compositionally biased region" description="Acidic residues" evidence="1">
    <location>
        <begin position="883"/>
        <end position="892"/>
    </location>
</feature>
<dbReference type="InterPro" id="IPR055706">
    <property type="entry name" value="Slg1/2_DUF7282"/>
</dbReference>
<protein>
    <recommendedName>
        <fullName evidence="2">DUF7282 domain-containing protein</fullName>
    </recommendedName>
</protein>
<feature type="compositionally biased region" description="Acidic residues" evidence="1">
    <location>
        <begin position="1416"/>
        <end position="1474"/>
    </location>
</feature>
<dbReference type="KEGG" id="naj:B1756_02030"/>